<dbReference type="GO" id="GO:0016810">
    <property type="term" value="F:hydrolase activity, acting on carbon-nitrogen (but not peptide) bonds"/>
    <property type="evidence" value="ECO:0007669"/>
    <property type="project" value="InterPro"/>
</dbReference>
<dbReference type="InterPro" id="IPR050248">
    <property type="entry name" value="Polysacc_deacetylase_ArnD"/>
</dbReference>
<proteinExistence type="predicted"/>
<evidence type="ECO:0000259" key="2">
    <source>
        <dbReference type="PROSITE" id="PS51677"/>
    </source>
</evidence>
<name>A0A7K3M4I8_9ACTN</name>
<feature type="region of interest" description="Disordered" evidence="1">
    <location>
        <begin position="1"/>
        <end position="37"/>
    </location>
</feature>
<dbReference type="InterPro" id="IPR002509">
    <property type="entry name" value="NODB_dom"/>
</dbReference>
<feature type="domain" description="NodB homology" evidence="2">
    <location>
        <begin position="57"/>
        <end position="250"/>
    </location>
</feature>
<accession>A0A7K3M4I8</accession>
<evidence type="ECO:0000313" key="3">
    <source>
        <dbReference type="EMBL" id="NDL57338.1"/>
    </source>
</evidence>
<dbReference type="PANTHER" id="PTHR10587">
    <property type="entry name" value="GLYCOSYL TRANSFERASE-RELATED"/>
    <property type="match status" value="1"/>
</dbReference>
<protein>
    <submittedName>
        <fullName evidence="3">Polysaccharide deacetylase family protein</fullName>
    </submittedName>
</protein>
<dbReference type="InterPro" id="IPR011330">
    <property type="entry name" value="Glyco_hydro/deAcase_b/a-brl"/>
</dbReference>
<evidence type="ECO:0000313" key="4">
    <source>
        <dbReference type="Proteomes" id="UP000460435"/>
    </source>
</evidence>
<dbReference type="PANTHER" id="PTHR10587:SF134">
    <property type="entry name" value="SECRETED PROTEIN"/>
    <property type="match status" value="1"/>
</dbReference>
<keyword evidence="4" id="KW-1185">Reference proteome</keyword>
<organism evidence="3 4">
    <name type="scientific">Phytoactinopolyspora mesophila</name>
    <dbReference type="NCBI Taxonomy" id="2650750"/>
    <lineage>
        <taxon>Bacteria</taxon>
        <taxon>Bacillati</taxon>
        <taxon>Actinomycetota</taxon>
        <taxon>Actinomycetes</taxon>
        <taxon>Jiangellales</taxon>
        <taxon>Jiangellaceae</taxon>
        <taxon>Phytoactinopolyspora</taxon>
    </lineage>
</organism>
<dbReference type="GO" id="GO:0005975">
    <property type="term" value="P:carbohydrate metabolic process"/>
    <property type="evidence" value="ECO:0007669"/>
    <property type="project" value="InterPro"/>
</dbReference>
<dbReference type="Gene3D" id="3.20.20.370">
    <property type="entry name" value="Glycoside hydrolase/deacetylase"/>
    <property type="match status" value="1"/>
</dbReference>
<feature type="compositionally biased region" description="Low complexity" evidence="1">
    <location>
        <begin position="7"/>
        <end position="26"/>
    </location>
</feature>
<dbReference type="Proteomes" id="UP000460435">
    <property type="component" value="Unassembled WGS sequence"/>
</dbReference>
<dbReference type="PROSITE" id="PS51677">
    <property type="entry name" value="NODB"/>
    <property type="match status" value="1"/>
</dbReference>
<reference evidence="3 4" key="1">
    <citation type="submission" date="2019-11" db="EMBL/GenBank/DDBJ databases">
        <authorList>
            <person name="Li X.-J."/>
            <person name="Feng X.-M."/>
        </authorList>
    </citation>
    <scope>NUCLEOTIDE SEQUENCE [LARGE SCALE GENOMIC DNA]</scope>
    <source>
        <strain evidence="3 4">XMNu-373</strain>
    </source>
</reference>
<gene>
    <name evidence="3" type="ORF">F7O44_09675</name>
</gene>
<dbReference type="EMBL" id="WLZY01000002">
    <property type="protein sequence ID" value="NDL57338.1"/>
    <property type="molecule type" value="Genomic_DNA"/>
</dbReference>
<dbReference type="SUPFAM" id="SSF88713">
    <property type="entry name" value="Glycoside hydrolase/deacetylase"/>
    <property type="match status" value="1"/>
</dbReference>
<dbReference type="AlphaFoldDB" id="A0A7K3M4I8"/>
<dbReference type="RefSeq" id="WP_162449984.1">
    <property type="nucleotide sequence ID" value="NZ_WLZY01000002.1"/>
</dbReference>
<comment type="caution">
    <text evidence="3">The sequence shown here is derived from an EMBL/GenBank/DDBJ whole genome shotgun (WGS) entry which is preliminary data.</text>
</comment>
<dbReference type="CDD" id="cd10955">
    <property type="entry name" value="CE4_BH0857_like"/>
    <property type="match status" value="1"/>
</dbReference>
<evidence type="ECO:0000256" key="1">
    <source>
        <dbReference type="SAM" id="MobiDB-lite"/>
    </source>
</evidence>
<dbReference type="Pfam" id="PF01522">
    <property type="entry name" value="Polysacc_deac_1"/>
    <property type="match status" value="1"/>
</dbReference>
<sequence length="258" mass="27114">MRPSQPPSTGGAASPAEATTPPTATAHDIDPADYPSSAAEWGEHVAGVRTRLDTDDTVVALTFDACGGDSGSGYDADLIDFLLTEEIPATLFFNLRWIEANERAFTRLAAEPLFEIANHGTEHRPLSVTGQSAYGVTGTAGPADVVDEIMVNQEAIHQLSGHWPAWLRSGTAYYDEVAVRIAQDLGFEVVNYDVLGDAGATFSAEQVSAALTAAQPGSVALLHMNHPGSGTAEGVARAVPELRARGFEFARLGDHGVA</sequence>